<keyword evidence="4" id="KW-1185">Reference proteome</keyword>
<dbReference type="Pfam" id="PF06742">
    <property type="entry name" value="DUF1214"/>
    <property type="match status" value="1"/>
</dbReference>
<dbReference type="PANTHER" id="PTHR36509:SF3">
    <property type="entry name" value="SIGNAL PEPTIDE PROTEIN"/>
    <property type="match status" value="1"/>
</dbReference>
<sequence>MKKVILSLLVICLLTACKENKKDEKSSDHYAALSNIPFTKGFPSKDGIRSLQNELLFQRAVQTYIWALPALNIYSMKEASEKQFGAGYNIVPIWKQRLNAKTLITTPNSDVIYGMGYIDLKKDAPLVLDVPPGMQGILDDFFQRPVASEIPIEGRIWAGDIGLPGPDKGKGGKYLLLPPDYKGTLPTGYYPYRSRTYNVFVFLRGFFKDPKQLEEPVKVMEQLKIYPLGKEASAKTMQFPNGSNVPINMLYPQDGKAFEMLSRFINSEYADPADMEMRGMAAAIGILKNKPFNPNAETKELLDKAAKTAFRMGHAISYSPQTIVPNGAWYDDRKWLNVFPGNPTFTSTDFNFIDPRTGFFTFAYSASPAMAVNMENVGAKYPVTFVDKEGNFLDGDHLYKVNLPKGIPAALFWSVTLYDPITASGLDNGQPFPSINAMDKPVTNQDGSIDIYAGPESPGSGKNWIKTIPNKGFFVILRIYGPTKAFFDKTWKPSDVEKIK</sequence>
<accession>A0ABW4HIH7</accession>
<protein>
    <submittedName>
        <fullName evidence="3">DUF1254 domain-containing protein</fullName>
    </submittedName>
</protein>
<evidence type="ECO:0000313" key="3">
    <source>
        <dbReference type="EMBL" id="MFD1605384.1"/>
    </source>
</evidence>
<dbReference type="Gene3D" id="2.60.120.600">
    <property type="entry name" value="Domain of unknown function DUF1214, C-terminal domain"/>
    <property type="match status" value="1"/>
</dbReference>
<feature type="domain" description="DUF1214" evidence="1">
    <location>
        <begin position="379"/>
        <end position="484"/>
    </location>
</feature>
<feature type="domain" description="DUF1254" evidence="2">
    <location>
        <begin position="91"/>
        <end position="227"/>
    </location>
</feature>
<reference evidence="4" key="1">
    <citation type="journal article" date="2019" name="Int. J. Syst. Evol. Microbiol.">
        <title>The Global Catalogue of Microorganisms (GCM) 10K type strain sequencing project: providing services to taxonomists for standard genome sequencing and annotation.</title>
        <authorList>
            <consortium name="The Broad Institute Genomics Platform"/>
            <consortium name="The Broad Institute Genome Sequencing Center for Infectious Disease"/>
            <person name="Wu L."/>
            <person name="Ma J."/>
        </authorList>
    </citation>
    <scope>NUCLEOTIDE SEQUENCE [LARGE SCALE GENOMIC DNA]</scope>
    <source>
        <strain evidence="4">CCUG 70865</strain>
    </source>
</reference>
<evidence type="ECO:0000259" key="2">
    <source>
        <dbReference type="Pfam" id="PF06863"/>
    </source>
</evidence>
<dbReference type="InterPro" id="IPR037049">
    <property type="entry name" value="DUF1214_C_sf"/>
</dbReference>
<dbReference type="EMBL" id="JBHUDZ010000018">
    <property type="protein sequence ID" value="MFD1605384.1"/>
    <property type="molecule type" value="Genomic_DNA"/>
</dbReference>
<gene>
    <name evidence="3" type="ORF">ACFSC2_21795</name>
</gene>
<dbReference type="Pfam" id="PF06863">
    <property type="entry name" value="DUF1254"/>
    <property type="match status" value="1"/>
</dbReference>
<organism evidence="3 4">
    <name type="scientific">Flavobacterium artemisiae</name>
    <dbReference type="NCBI Taxonomy" id="2126556"/>
    <lineage>
        <taxon>Bacteria</taxon>
        <taxon>Pseudomonadati</taxon>
        <taxon>Bacteroidota</taxon>
        <taxon>Flavobacteriia</taxon>
        <taxon>Flavobacteriales</taxon>
        <taxon>Flavobacteriaceae</taxon>
        <taxon>Flavobacterium</taxon>
    </lineage>
</organism>
<dbReference type="InterPro" id="IPR010679">
    <property type="entry name" value="DUF1254"/>
</dbReference>
<dbReference type="InterPro" id="IPR037050">
    <property type="entry name" value="DUF1254_sf"/>
</dbReference>
<comment type="caution">
    <text evidence="3">The sequence shown here is derived from an EMBL/GenBank/DDBJ whole genome shotgun (WGS) entry which is preliminary data.</text>
</comment>
<proteinExistence type="predicted"/>
<evidence type="ECO:0000313" key="4">
    <source>
        <dbReference type="Proteomes" id="UP001597138"/>
    </source>
</evidence>
<dbReference type="Gene3D" id="1.10.3360.10">
    <property type="entry name" value="VPA0735-like domain"/>
    <property type="match status" value="1"/>
</dbReference>
<dbReference type="Proteomes" id="UP001597138">
    <property type="component" value="Unassembled WGS sequence"/>
</dbReference>
<dbReference type="Gene3D" id="2.60.40.1610">
    <property type="entry name" value="Domain of unknown function DUF1254"/>
    <property type="match status" value="1"/>
</dbReference>
<dbReference type="RefSeq" id="WP_379813205.1">
    <property type="nucleotide sequence ID" value="NZ_JBHUDZ010000018.1"/>
</dbReference>
<dbReference type="PROSITE" id="PS51257">
    <property type="entry name" value="PROKAR_LIPOPROTEIN"/>
    <property type="match status" value="1"/>
</dbReference>
<dbReference type="InterPro" id="IPR010621">
    <property type="entry name" value="DUF1214"/>
</dbReference>
<name>A0ABW4HIH7_9FLAO</name>
<dbReference type="SUPFAM" id="SSF160935">
    <property type="entry name" value="VPA0735-like"/>
    <property type="match status" value="1"/>
</dbReference>
<dbReference type="PANTHER" id="PTHR36509">
    <property type="entry name" value="BLL3101 PROTEIN"/>
    <property type="match status" value="1"/>
</dbReference>
<evidence type="ECO:0000259" key="1">
    <source>
        <dbReference type="Pfam" id="PF06742"/>
    </source>
</evidence>